<organism evidence="2 3">
    <name type="scientific">Thermomonospora echinospora</name>
    <dbReference type="NCBI Taxonomy" id="1992"/>
    <lineage>
        <taxon>Bacteria</taxon>
        <taxon>Bacillati</taxon>
        <taxon>Actinomycetota</taxon>
        <taxon>Actinomycetes</taxon>
        <taxon>Streptosporangiales</taxon>
        <taxon>Thermomonosporaceae</taxon>
        <taxon>Thermomonospora</taxon>
    </lineage>
</organism>
<accession>A0A1H6E4Q4</accession>
<dbReference type="EMBL" id="FNVO01000033">
    <property type="protein sequence ID" value="SEG92271.1"/>
    <property type="molecule type" value="Genomic_DNA"/>
</dbReference>
<feature type="non-terminal residue" evidence="2">
    <location>
        <position position="58"/>
    </location>
</feature>
<protein>
    <submittedName>
        <fullName evidence="2">Deoxyribose-phosphate aldolase</fullName>
    </submittedName>
</protein>
<gene>
    <name evidence="2" type="ORF">SAMN04489712_1331</name>
</gene>
<proteinExistence type="predicted"/>
<dbReference type="Proteomes" id="UP000236723">
    <property type="component" value="Unassembled WGS sequence"/>
</dbReference>
<keyword evidence="3" id="KW-1185">Reference proteome</keyword>
<name>A0A1H6E4Q4_9ACTN</name>
<evidence type="ECO:0000313" key="2">
    <source>
        <dbReference type="EMBL" id="SEG92271.1"/>
    </source>
</evidence>
<feature type="region of interest" description="Disordered" evidence="1">
    <location>
        <begin position="1"/>
        <end position="20"/>
    </location>
</feature>
<dbReference type="AlphaFoldDB" id="A0A1H6E4Q4"/>
<evidence type="ECO:0000256" key="1">
    <source>
        <dbReference type="SAM" id="MobiDB-lite"/>
    </source>
</evidence>
<sequence length="58" mass="5820">MGDAGRVSTETLTDAPGGNAGLRAFLHGLPGVDQVGAEERAARLGTRSIKASAKAEAI</sequence>
<evidence type="ECO:0000313" key="3">
    <source>
        <dbReference type="Proteomes" id="UP000236723"/>
    </source>
</evidence>
<reference evidence="3" key="1">
    <citation type="submission" date="2016-10" db="EMBL/GenBank/DDBJ databases">
        <authorList>
            <person name="Varghese N."/>
            <person name="Submissions S."/>
        </authorList>
    </citation>
    <scope>NUCLEOTIDE SEQUENCE [LARGE SCALE GENOMIC DNA]</scope>
    <source>
        <strain evidence="3">DSM 43163</strain>
    </source>
</reference>